<dbReference type="SMART" id="SM01323">
    <property type="entry name" value="YajC"/>
    <property type="match status" value="1"/>
</dbReference>
<keyword evidence="3" id="KW-0813">Transport</keyword>
<dbReference type="PRINTS" id="PR01853">
    <property type="entry name" value="YAJCTRNLCASE"/>
</dbReference>
<dbReference type="PANTHER" id="PTHR33909">
    <property type="entry name" value="SEC TRANSLOCON ACCESSORY COMPLEX SUBUNIT YAJC"/>
    <property type="match status" value="1"/>
</dbReference>
<feature type="transmembrane region" description="Helical" evidence="11">
    <location>
        <begin position="6"/>
        <end position="23"/>
    </location>
</feature>
<evidence type="ECO:0000313" key="13">
    <source>
        <dbReference type="Proteomes" id="UP001596158"/>
    </source>
</evidence>
<dbReference type="Proteomes" id="UP001596158">
    <property type="component" value="Unassembled WGS sequence"/>
</dbReference>
<reference evidence="13" key="1">
    <citation type="journal article" date="2019" name="Int. J. Syst. Evol. Microbiol.">
        <title>The Global Catalogue of Microorganisms (GCM) 10K type strain sequencing project: providing services to taxonomists for standard genome sequencing and annotation.</title>
        <authorList>
            <consortium name="The Broad Institute Genomics Platform"/>
            <consortium name="The Broad Institute Genome Sequencing Center for Infectious Disease"/>
            <person name="Wu L."/>
            <person name="Ma J."/>
        </authorList>
    </citation>
    <scope>NUCLEOTIDE SEQUENCE [LARGE SCALE GENOMIC DNA]</scope>
    <source>
        <strain evidence="13">CCM 8924</strain>
    </source>
</reference>
<evidence type="ECO:0000256" key="2">
    <source>
        <dbReference type="ARBA" id="ARBA00006742"/>
    </source>
</evidence>
<evidence type="ECO:0000256" key="11">
    <source>
        <dbReference type="SAM" id="Phobius"/>
    </source>
</evidence>
<keyword evidence="7 11" id="KW-1133">Transmembrane helix</keyword>
<comment type="similarity">
    <text evidence="2">Belongs to the YajC family.</text>
</comment>
<evidence type="ECO:0000256" key="5">
    <source>
        <dbReference type="ARBA" id="ARBA00022692"/>
    </source>
</evidence>
<keyword evidence="6" id="KW-0653">Protein transport</keyword>
<keyword evidence="8" id="KW-0811">Translocation</keyword>
<evidence type="ECO:0000256" key="9">
    <source>
        <dbReference type="ARBA" id="ARBA00023136"/>
    </source>
</evidence>
<protein>
    <submittedName>
        <fullName evidence="12">Preprotein translocase subunit YajC</fullName>
    </submittedName>
</protein>
<proteinExistence type="inferred from homology"/>
<name>A0ABW1RQV1_9LACO</name>
<evidence type="ECO:0000256" key="7">
    <source>
        <dbReference type="ARBA" id="ARBA00022989"/>
    </source>
</evidence>
<organism evidence="12 13">
    <name type="scientific">Weissella sagaensis</name>
    <dbReference type="NCBI Taxonomy" id="2559928"/>
    <lineage>
        <taxon>Bacteria</taxon>
        <taxon>Bacillati</taxon>
        <taxon>Bacillota</taxon>
        <taxon>Bacilli</taxon>
        <taxon>Lactobacillales</taxon>
        <taxon>Lactobacillaceae</taxon>
        <taxon>Weissella</taxon>
    </lineage>
</organism>
<evidence type="ECO:0000256" key="1">
    <source>
        <dbReference type="ARBA" id="ARBA00004162"/>
    </source>
</evidence>
<gene>
    <name evidence="12" type="primary">yajC</name>
    <name evidence="12" type="ORF">ACFQGR_00035</name>
</gene>
<comment type="subcellular location">
    <subcellularLocation>
        <location evidence="1">Cell membrane</location>
        <topology evidence="1">Single-pass membrane protein</topology>
    </subcellularLocation>
</comment>
<dbReference type="InterPro" id="IPR003849">
    <property type="entry name" value="Preprotein_translocase_YajC"/>
</dbReference>
<accession>A0ABW1RQV1</accession>
<keyword evidence="5 11" id="KW-0812">Transmembrane</keyword>
<evidence type="ECO:0000256" key="6">
    <source>
        <dbReference type="ARBA" id="ARBA00022927"/>
    </source>
</evidence>
<dbReference type="RefSeq" id="WP_042494498.1">
    <property type="nucleotide sequence ID" value="NZ_BJDT01000013.1"/>
</dbReference>
<dbReference type="NCBIfam" id="TIGR00739">
    <property type="entry name" value="yajC"/>
    <property type="match status" value="1"/>
</dbReference>
<feature type="compositionally biased region" description="Basic and acidic residues" evidence="10">
    <location>
        <begin position="97"/>
        <end position="119"/>
    </location>
</feature>
<feature type="region of interest" description="Disordered" evidence="10">
    <location>
        <begin position="84"/>
        <end position="119"/>
    </location>
</feature>
<evidence type="ECO:0000313" key="12">
    <source>
        <dbReference type="EMBL" id="MFC6177811.1"/>
    </source>
</evidence>
<comment type="caution">
    <text evidence="12">The sequence shown here is derived from an EMBL/GenBank/DDBJ whole genome shotgun (WGS) entry which is preliminary data.</text>
</comment>
<keyword evidence="9 11" id="KW-0472">Membrane</keyword>
<dbReference type="PANTHER" id="PTHR33909:SF1">
    <property type="entry name" value="SEC TRANSLOCON ACCESSORY COMPLEX SUBUNIT YAJC"/>
    <property type="match status" value="1"/>
</dbReference>
<evidence type="ECO:0000256" key="8">
    <source>
        <dbReference type="ARBA" id="ARBA00023010"/>
    </source>
</evidence>
<dbReference type="EMBL" id="JBHSSG010000002">
    <property type="protein sequence ID" value="MFC6177811.1"/>
    <property type="molecule type" value="Genomic_DNA"/>
</dbReference>
<sequence>MNANILILVVFIAAMYFIMIRPQQKAQKKRQAMINDVQPGAQIVTIGGMHGTVASVNKEARTFELDAEGIILVFELSAIRQVSKEGNQVSAATTVDPETKTETETETKSIEEDTTSENK</sequence>
<dbReference type="Pfam" id="PF02699">
    <property type="entry name" value="YajC"/>
    <property type="match status" value="1"/>
</dbReference>
<evidence type="ECO:0000256" key="3">
    <source>
        <dbReference type="ARBA" id="ARBA00022448"/>
    </source>
</evidence>
<keyword evidence="4" id="KW-1003">Cell membrane</keyword>
<evidence type="ECO:0000256" key="10">
    <source>
        <dbReference type="SAM" id="MobiDB-lite"/>
    </source>
</evidence>
<keyword evidence="13" id="KW-1185">Reference proteome</keyword>
<evidence type="ECO:0000256" key="4">
    <source>
        <dbReference type="ARBA" id="ARBA00022475"/>
    </source>
</evidence>